<reference evidence="4 5" key="1">
    <citation type="submission" date="2024-09" db="EMBL/GenBank/DDBJ databases">
        <authorList>
            <person name="Sun Q."/>
            <person name="Mori K."/>
        </authorList>
    </citation>
    <scope>NUCLEOTIDE SEQUENCE [LARGE SCALE GENOMIC DNA]</scope>
    <source>
        <strain evidence="4 5">JCM 3324</strain>
    </source>
</reference>
<dbReference type="Proteomes" id="UP001589568">
    <property type="component" value="Unassembled WGS sequence"/>
</dbReference>
<dbReference type="EMBL" id="JBHMCF010000038">
    <property type="protein sequence ID" value="MFB9474513.1"/>
    <property type="molecule type" value="Genomic_DNA"/>
</dbReference>
<comment type="caution">
    <text evidence="4">The sequence shown here is derived from an EMBL/GenBank/DDBJ whole genome shotgun (WGS) entry which is preliminary data.</text>
</comment>
<dbReference type="PROSITE" id="PS51186">
    <property type="entry name" value="GNAT"/>
    <property type="match status" value="1"/>
</dbReference>
<evidence type="ECO:0000313" key="4">
    <source>
        <dbReference type="EMBL" id="MFB9474513.1"/>
    </source>
</evidence>
<dbReference type="InterPro" id="IPR050832">
    <property type="entry name" value="Bact_Acetyltransf"/>
</dbReference>
<dbReference type="InterPro" id="IPR016181">
    <property type="entry name" value="Acyl_CoA_acyltransferase"/>
</dbReference>
<name>A0ABV5NW00_9ACTN</name>
<dbReference type="RefSeq" id="WP_345392458.1">
    <property type="nucleotide sequence ID" value="NZ_BAAAXS010000001.1"/>
</dbReference>
<dbReference type="PANTHER" id="PTHR43877">
    <property type="entry name" value="AMINOALKYLPHOSPHONATE N-ACETYLTRANSFERASE-RELATED-RELATED"/>
    <property type="match status" value="1"/>
</dbReference>
<organism evidence="4 5">
    <name type="scientific">Nonomuraea salmonea</name>
    <dbReference type="NCBI Taxonomy" id="46181"/>
    <lineage>
        <taxon>Bacteria</taxon>
        <taxon>Bacillati</taxon>
        <taxon>Actinomycetota</taxon>
        <taxon>Actinomycetes</taxon>
        <taxon>Streptosporangiales</taxon>
        <taxon>Streptosporangiaceae</taxon>
        <taxon>Nonomuraea</taxon>
    </lineage>
</organism>
<dbReference type="Pfam" id="PF00583">
    <property type="entry name" value="Acetyltransf_1"/>
    <property type="match status" value="1"/>
</dbReference>
<keyword evidence="5" id="KW-1185">Reference proteome</keyword>
<dbReference type="CDD" id="cd04301">
    <property type="entry name" value="NAT_SF"/>
    <property type="match status" value="1"/>
</dbReference>
<evidence type="ECO:0000256" key="1">
    <source>
        <dbReference type="ARBA" id="ARBA00022679"/>
    </source>
</evidence>
<feature type="domain" description="N-acetyltransferase" evidence="3">
    <location>
        <begin position="4"/>
        <end position="159"/>
    </location>
</feature>
<dbReference type="InterPro" id="IPR000182">
    <property type="entry name" value="GNAT_dom"/>
</dbReference>
<keyword evidence="2 4" id="KW-0012">Acyltransferase</keyword>
<accession>A0ABV5NW00</accession>
<keyword evidence="1 4" id="KW-0808">Transferase</keyword>
<dbReference type="Gene3D" id="3.40.630.30">
    <property type="match status" value="1"/>
</dbReference>
<proteinExistence type="predicted"/>
<evidence type="ECO:0000256" key="2">
    <source>
        <dbReference type="ARBA" id="ARBA00023315"/>
    </source>
</evidence>
<dbReference type="SUPFAM" id="SSF55729">
    <property type="entry name" value="Acyl-CoA N-acyltransferases (Nat)"/>
    <property type="match status" value="1"/>
</dbReference>
<dbReference type="EC" id="2.3.-.-" evidence="4"/>
<dbReference type="GO" id="GO:0016746">
    <property type="term" value="F:acyltransferase activity"/>
    <property type="evidence" value="ECO:0007669"/>
    <property type="project" value="UniProtKB-KW"/>
</dbReference>
<evidence type="ECO:0000313" key="5">
    <source>
        <dbReference type="Proteomes" id="UP001589568"/>
    </source>
</evidence>
<protein>
    <submittedName>
        <fullName evidence="4">GNAT family N-acetyltransferase</fullName>
        <ecNumber evidence="4">2.3.-.-</ecNumber>
    </submittedName>
</protein>
<evidence type="ECO:0000259" key="3">
    <source>
        <dbReference type="PROSITE" id="PS51186"/>
    </source>
</evidence>
<sequence length="159" mass="17384">MTEIEVRRATEADAVVLARLNEIVHALHVEARPDVFVAAGDKEEVARLFVRFLGREGALVFLAEEAGRAVGYVTGVVHRREGDVMLRARSFVSIEHIAVDPGVARSGVGSALARAVREVGREAGCTSVLTDVWDFNEASLAFFTELGFRPMRHVLEQAL</sequence>
<gene>
    <name evidence="4" type="ORF">ACFFR3_33880</name>
</gene>